<dbReference type="EMBL" id="PGFA01000001">
    <property type="protein sequence ID" value="PJJ60452.1"/>
    <property type="molecule type" value="Genomic_DNA"/>
</dbReference>
<keyword evidence="1" id="KW-0732">Signal</keyword>
<protein>
    <submittedName>
        <fullName evidence="2">Uncharacterized protein</fullName>
    </submittedName>
</protein>
<dbReference type="RefSeq" id="WP_100336100.1">
    <property type="nucleotide sequence ID" value="NZ_PGFA01000001.1"/>
</dbReference>
<proteinExistence type="predicted"/>
<evidence type="ECO:0000313" key="2">
    <source>
        <dbReference type="EMBL" id="PJJ60452.1"/>
    </source>
</evidence>
<dbReference type="AlphaFoldDB" id="A0A2M9BRD0"/>
<evidence type="ECO:0000313" key="3">
    <source>
        <dbReference type="Proteomes" id="UP000228535"/>
    </source>
</evidence>
<evidence type="ECO:0000256" key="1">
    <source>
        <dbReference type="SAM" id="SignalP"/>
    </source>
</evidence>
<gene>
    <name evidence="2" type="ORF">CLV45_1879</name>
</gene>
<accession>A0A2M9BRD0</accession>
<feature type="chain" id="PRO_5014683180" evidence="1">
    <location>
        <begin position="19"/>
        <end position="297"/>
    </location>
</feature>
<keyword evidence="3" id="KW-1185">Reference proteome</keyword>
<name>A0A2M9BRD0_9BACT</name>
<sequence>MKLLYTALLLLVASVTFGQNTDQDNLIALGKTYRSYMFRTDPPKEFVQKMTAAAPGTLQATTRFVGQTITKNNQLLTKEYLTIPDDQTLRNVYAVRQINYNLRKENAPDHHTLLDSLRTAPTSRYELIDCYYEMLFAGVGNKNQPFNWSKTDLTLNEYGLQDDTEKGILFLQCMQACGTHIWGYMNIVKPANTKEAYSYIKRYPKVNGNKYYQYTDLYFPDFQMVIIKDKGLQSYKSYYLNKYYELLLSHLVCLHQEGAKEAERQELLLSSVLKERALYKYSVYQPTLEKLFQVKQP</sequence>
<organism evidence="2 3">
    <name type="scientific">Hymenobacter chitinivorans DSM 11115</name>
    <dbReference type="NCBI Taxonomy" id="1121954"/>
    <lineage>
        <taxon>Bacteria</taxon>
        <taxon>Pseudomonadati</taxon>
        <taxon>Bacteroidota</taxon>
        <taxon>Cytophagia</taxon>
        <taxon>Cytophagales</taxon>
        <taxon>Hymenobacteraceae</taxon>
        <taxon>Hymenobacter</taxon>
    </lineage>
</organism>
<feature type="signal peptide" evidence="1">
    <location>
        <begin position="1"/>
        <end position="18"/>
    </location>
</feature>
<reference evidence="2 3" key="1">
    <citation type="submission" date="2017-11" db="EMBL/GenBank/DDBJ databases">
        <title>Genomic Encyclopedia of Archaeal and Bacterial Type Strains, Phase II (KMG-II): From Individual Species to Whole Genera.</title>
        <authorList>
            <person name="Goeker M."/>
        </authorList>
    </citation>
    <scope>NUCLEOTIDE SEQUENCE [LARGE SCALE GENOMIC DNA]</scope>
    <source>
        <strain evidence="2 3">DSM 11115</strain>
    </source>
</reference>
<dbReference type="Proteomes" id="UP000228535">
    <property type="component" value="Unassembled WGS sequence"/>
</dbReference>
<dbReference type="OrthoDB" id="788814at2"/>
<comment type="caution">
    <text evidence="2">The sequence shown here is derived from an EMBL/GenBank/DDBJ whole genome shotgun (WGS) entry which is preliminary data.</text>
</comment>